<dbReference type="PROSITE" id="PS50110">
    <property type="entry name" value="RESPONSE_REGULATORY"/>
    <property type="match status" value="1"/>
</dbReference>
<dbReference type="CDD" id="cd06170">
    <property type="entry name" value="LuxR_C_like"/>
    <property type="match status" value="1"/>
</dbReference>
<evidence type="ECO:0000256" key="2">
    <source>
        <dbReference type="ARBA" id="ARBA00023015"/>
    </source>
</evidence>
<evidence type="ECO:0000313" key="9">
    <source>
        <dbReference type="Proteomes" id="UP000231701"/>
    </source>
</evidence>
<dbReference type="PROSITE" id="PS50043">
    <property type="entry name" value="HTH_LUXR_2"/>
    <property type="match status" value="1"/>
</dbReference>
<dbReference type="Gene3D" id="3.40.50.2300">
    <property type="match status" value="1"/>
</dbReference>
<dbReference type="RefSeq" id="WP_100278226.1">
    <property type="nucleotide sequence ID" value="NZ_CP018799.1"/>
</dbReference>
<dbReference type="SUPFAM" id="SSF52172">
    <property type="entry name" value="CheY-like"/>
    <property type="match status" value="1"/>
</dbReference>
<proteinExistence type="predicted"/>
<keyword evidence="3" id="KW-0238">DNA-binding</keyword>
<sequence>MDNIHPRVLIVEDDEYVRLHFERSIHKHNQLSLCGSVGCYRDALEHIKAAPDVMLVDLGLPDGNGADLIRHLKDSFPQSEAIVITVFADEFRVIEAIRAGATGYLLKDSMPDDIGDLIIEMLAGDAPISSSIARFILNALKPLQATVPESLENDLLSPRELEVLQLVSRGFKREEIAALMDLSAHTIVSHIRHIYQKLEVHSRNEAVFEACQLGLIKLNE</sequence>
<dbReference type="Proteomes" id="UP000231701">
    <property type="component" value="Chromosome"/>
</dbReference>
<dbReference type="Pfam" id="PF00072">
    <property type="entry name" value="Response_reg"/>
    <property type="match status" value="1"/>
</dbReference>
<gene>
    <name evidence="8" type="ORF">Ga0123461_2056</name>
</gene>
<dbReference type="PRINTS" id="PR00038">
    <property type="entry name" value="HTHLUXR"/>
</dbReference>
<dbReference type="InterPro" id="IPR011006">
    <property type="entry name" value="CheY-like_superfamily"/>
</dbReference>
<keyword evidence="2" id="KW-0805">Transcription regulation</keyword>
<evidence type="ECO:0000256" key="5">
    <source>
        <dbReference type="PROSITE-ProRule" id="PRU00169"/>
    </source>
</evidence>
<evidence type="ECO:0000256" key="4">
    <source>
        <dbReference type="ARBA" id="ARBA00023163"/>
    </source>
</evidence>
<feature type="domain" description="HTH luxR-type" evidence="6">
    <location>
        <begin position="149"/>
        <end position="214"/>
    </location>
</feature>
<dbReference type="EMBL" id="CP018799">
    <property type="protein sequence ID" value="ATX80462.1"/>
    <property type="molecule type" value="Genomic_DNA"/>
</dbReference>
<dbReference type="AlphaFoldDB" id="A0A2K8L094"/>
<dbReference type="GO" id="GO:0003677">
    <property type="term" value="F:DNA binding"/>
    <property type="evidence" value="ECO:0007669"/>
    <property type="project" value="UniProtKB-KW"/>
</dbReference>
<dbReference type="InterPro" id="IPR016032">
    <property type="entry name" value="Sig_transdc_resp-reg_C-effctor"/>
</dbReference>
<evidence type="ECO:0000256" key="1">
    <source>
        <dbReference type="ARBA" id="ARBA00022553"/>
    </source>
</evidence>
<feature type="domain" description="Response regulatory" evidence="7">
    <location>
        <begin position="7"/>
        <end position="122"/>
    </location>
</feature>
<dbReference type="SMART" id="SM00448">
    <property type="entry name" value="REC"/>
    <property type="match status" value="1"/>
</dbReference>
<dbReference type="SMART" id="SM00421">
    <property type="entry name" value="HTH_LUXR"/>
    <property type="match status" value="1"/>
</dbReference>
<dbReference type="InterPro" id="IPR000792">
    <property type="entry name" value="Tscrpt_reg_LuxR_C"/>
</dbReference>
<reference evidence="8 9" key="1">
    <citation type="submission" date="2016-12" db="EMBL/GenBank/DDBJ databases">
        <title>Isolation and genomic insights into novel planktonic Zetaproteobacteria from stratified waters of the Chesapeake Bay.</title>
        <authorList>
            <person name="McAllister S.M."/>
            <person name="Kato S."/>
            <person name="Chan C.S."/>
            <person name="Chiu B.K."/>
            <person name="Field E.K."/>
        </authorList>
    </citation>
    <scope>NUCLEOTIDE SEQUENCE [LARGE SCALE GENOMIC DNA]</scope>
    <source>
        <strain evidence="8 9">CP-5</strain>
    </source>
</reference>
<dbReference type="PANTHER" id="PTHR43214:SF41">
    <property type="entry name" value="NITRATE_NITRITE RESPONSE REGULATOR PROTEIN NARP"/>
    <property type="match status" value="1"/>
</dbReference>
<dbReference type="GO" id="GO:0000160">
    <property type="term" value="P:phosphorelay signal transduction system"/>
    <property type="evidence" value="ECO:0007669"/>
    <property type="project" value="InterPro"/>
</dbReference>
<accession>A0A2K8L094</accession>
<dbReference type="KEGG" id="maes:Ga0123461_2056"/>
<dbReference type="CDD" id="cd17535">
    <property type="entry name" value="REC_NarL-like"/>
    <property type="match status" value="1"/>
</dbReference>
<dbReference type="InterPro" id="IPR039420">
    <property type="entry name" value="WalR-like"/>
</dbReference>
<protein>
    <submittedName>
        <fullName evidence="8">Two component transcriptional regulator, LuxR family</fullName>
    </submittedName>
</protein>
<dbReference type="Pfam" id="PF00196">
    <property type="entry name" value="GerE"/>
    <property type="match status" value="1"/>
</dbReference>
<keyword evidence="1 5" id="KW-0597">Phosphoprotein</keyword>
<feature type="modified residue" description="4-aspartylphosphate" evidence="5">
    <location>
        <position position="57"/>
    </location>
</feature>
<keyword evidence="4" id="KW-0804">Transcription</keyword>
<name>A0A2K8L094_MARES</name>
<dbReference type="GO" id="GO:0006355">
    <property type="term" value="P:regulation of DNA-templated transcription"/>
    <property type="evidence" value="ECO:0007669"/>
    <property type="project" value="InterPro"/>
</dbReference>
<dbReference type="SUPFAM" id="SSF46894">
    <property type="entry name" value="C-terminal effector domain of the bipartite response regulators"/>
    <property type="match status" value="1"/>
</dbReference>
<evidence type="ECO:0000259" key="6">
    <source>
        <dbReference type="PROSITE" id="PS50043"/>
    </source>
</evidence>
<dbReference type="InterPro" id="IPR058245">
    <property type="entry name" value="NreC/VraR/RcsB-like_REC"/>
</dbReference>
<dbReference type="InterPro" id="IPR001789">
    <property type="entry name" value="Sig_transdc_resp-reg_receiver"/>
</dbReference>
<dbReference type="OrthoDB" id="5292887at2"/>
<evidence type="ECO:0000313" key="8">
    <source>
        <dbReference type="EMBL" id="ATX80462.1"/>
    </source>
</evidence>
<evidence type="ECO:0000259" key="7">
    <source>
        <dbReference type="PROSITE" id="PS50110"/>
    </source>
</evidence>
<dbReference type="PANTHER" id="PTHR43214">
    <property type="entry name" value="TWO-COMPONENT RESPONSE REGULATOR"/>
    <property type="match status" value="1"/>
</dbReference>
<organism evidence="8 9">
    <name type="scientific">Mariprofundus aestuarium</name>
    <dbReference type="NCBI Taxonomy" id="1921086"/>
    <lineage>
        <taxon>Bacteria</taxon>
        <taxon>Pseudomonadati</taxon>
        <taxon>Pseudomonadota</taxon>
        <taxon>Candidatius Mariprofundia</taxon>
        <taxon>Mariprofundales</taxon>
        <taxon>Mariprofundaceae</taxon>
        <taxon>Mariprofundus</taxon>
    </lineage>
</organism>
<keyword evidence="9" id="KW-1185">Reference proteome</keyword>
<evidence type="ECO:0000256" key="3">
    <source>
        <dbReference type="ARBA" id="ARBA00023125"/>
    </source>
</evidence>